<protein>
    <submittedName>
        <fullName evidence="2">RelA/SpoT domain-containing protein</fullName>
    </submittedName>
</protein>
<dbReference type="GO" id="GO:0015969">
    <property type="term" value="P:guanosine tetraphosphate metabolic process"/>
    <property type="evidence" value="ECO:0007669"/>
    <property type="project" value="InterPro"/>
</dbReference>
<proteinExistence type="predicted"/>
<name>A0A849VN31_9HYPH</name>
<reference evidence="2 3" key="1">
    <citation type="submission" date="2020-05" db="EMBL/GenBank/DDBJ databases">
        <authorList>
            <person name="Kim M.K."/>
        </authorList>
    </citation>
    <scope>NUCLEOTIDE SEQUENCE [LARGE SCALE GENOMIC DNA]</scope>
    <source>
        <strain evidence="2 3">BT25</strain>
    </source>
</reference>
<accession>A0A849VN31</accession>
<dbReference type="SMART" id="SM00954">
    <property type="entry name" value="RelA_SpoT"/>
    <property type="match status" value="1"/>
</dbReference>
<gene>
    <name evidence="2" type="ORF">HQ945_08235</name>
</gene>
<comment type="caution">
    <text evidence="2">The sequence shown here is derived from an EMBL/GenBank/DDBJ whole genome shotgun (WGS) entry which is preliminary data.</text>
</comment>
<dbReference type="CDD" id="cd05399">
    <property type="entry name" value="NT_Rel-Spo_like"/>
    <property type="match status" value="1"/>
</dbReference>
<dbReference type="EMBL" id="JABUMX010000002">
    <property type="protein sequence ID" value="NTS31241.1"/>
    <property type="molecule type" value="Genomic_DNA"/>
</dbReference>
<dbReference type="Gene3D" id="3.30.460.10">
    <property type="entry name" value="Beta Polymerase, domain 2"/>
    <property type="match status" value="1"/>
</dbReference>
<dbReference type="Pfam" id="PF04607">
    <property type="entry name" value="RelA_SpoT"/>
    <property type="match status" value="1"/>
</dbReference>
<evidence type="ECO:0000313" key="3">
    <source>
        <dbReference type="Proteomes" id="UP000550508"/>
    </source>
</evidence>
<feature type="domain" description="RelA/SpoT" evidence="1">
    <location>
        <begin position="77"/>
        <end position="201"/>
    </location>
</feature>
<dbReference type="Proteomes" id="UP000550508">
    <property type="component" value="Unassembled WGS sequence"/>
</dbReference>
<organism evidence="2 3">
    <name type="scientific">Phyllobacterium pellucidum</name>
    <dbReference type="NCBI Taxonomy" id="2740464"/>
    <lineage>
        <taxon>Bacteria</taxon>
        <taxon>Pseudomonadati</taxon>
        <taxon>Pseudomonadota</taxon>
        <taxon>Alphaproteobacteria</taxon>
        <taxon>Hyphomicrobiales</taxon>
        <taxon>Phyllobacteriaceae</taxon>
        <taxon>Phyllobacterium</taxon>
    </lineage>
</organism>
<evidence type="ECO:0000313" key="2">
    <source>
        <dbReference type="EMBL" id="NTS31241.1"/>
    </source>
</evidence>
<dbReference type="PANTHER" id="PTHR47837:SF1">
    <property type="entry name" value="GTP PYROPHOSPHOKINASE YJBM"/>
    <property type="match status" value="1"/>
</dbReference>
<dbReference type="InterPro" id="IPR043519">
    <property type="entry name" value="NT_sf"/>
</dbReference>
<dbReference type="InterPro" id="IPR007685">
    <property type="entry name" value="RelA_SpoT"/>
</dbReference>
<sequence length="379" mass="44180">MAFPGGSKKNVTRSGDIVRDRVKNTEPDWVIEPGKVIAFWEARGVIDDWRAAHRHILNTFQAFLRNRTRGTKIVVAQRHKRLKTIIDKLQRFPTMQLARMDDVAGCRLIFPTVEELYVFREQIHAARIQHRRKNDVDKYDYIKSPKSTGYRGIHDVYEYNARSTLGAPYKGLLIELQYRTIYQHAWATCVEVVGFITESQPKFERGDDRYGTILQYASELIAREYEKRNSCVPELSNRELVDAFLKLDDELNFMSMLRGIHAVDRDIDARKNVILIFSDKEPLRTISFENSSDAVRKLFSLEKEIDITKDVVLVRADTGDEVRDAFRNYFSDAREFIRYVETACNNLMRDDFAFVFVPSEAEDDLEAQDEAFENEGFKF</sequence>
<keyword evidence="3" id="KW-1185">Reference proteome</keyword>
<evidence type="ECO:0000259" key="1">
    <source>
        <dbReference type="SMART" id="SM00954"/>
    </source>
</evidence>
<dbReference type="AlphaFoldDB" id="A0A849VN31"/>
<dbReference type="InterPro" id="IPR052366">
    <property type="entry name" value="GTP_Pyrophosphokinase"/>
</dbReference>
<dbReference type="PANTHER" id="PTHR47837">
    <property type="entry name" value="GTP PYROPHOSPHOKINASE YJBM"/>
    <property type="match status" value="1"/>
</dbReference>
<dbReference type="SUPFAM" id="SSF81301">
    <property type="entry name" value="Nucleotidyltransferase"/>
    <property type="match status" value="1"/>
</dbReference>